<feature type="domain" description="Calcineurin-like phosphoesterase" evidence="2">
    <location>
        <begin position="2"/>
        <end position="107"/>
    </location>
</feature>
<dbReference type="Pfam" id="PF12850">
    <property type="entry name" value="Metallophos_2"/>
    <property type="match status" value="1"/>
</dbReference>
<reference evidence="3 4" key="1">
    <citation type="submission" date="2016-03" db="EMBL/GenBank/DDBJ databases">
        <title>Acetic acid bacteria sequencing.</title>
        <authorList>
            <person name="Brandt J."/>
            <person name="Jakob F."/>
            <person name="Vogel R.F."/>
        </authorList>
    </citation>
    <scope>NUCLEOTIDE SEQUENCE [LARGE SCALE GENOMIC DNA]</scope>
    <source>
        <strain evidence="3 4">TMW2.1084</strain>
        <plasmid evidence="4">pac1084_1</plasmid>
    </source>
</reference>
<dbReference type="SUPFAM" id="SSF56300">
    <property type="entry name" value="Metallo-dependent phosphatases"/>
    <property type="match status" value="1"/>
</dbReference>
<dbReference type="KEGG" id="aper:A0U91_16595"/>
<keyword evidence="3" id="KW-0614">Plasmid</keyword>
<organism evidence="3 4">
    <name type="scientific">Acetobacter persici</name>
    <dbReference type="NCBI Taxonomy" id="1076596"/>
    <lineage>
        <taxon>Bacteria</taxon>
        <taxon>Pseudomonadati</taxon>
        <taxon>Pseudomonadota</taxon>
        <taxon>Alphaproteobacteria</taxon>
        <taxon>Acetobacterales</taxon>
        <taxon>Acetobacteraceae</taxon>
        <taxon>Acetobacter</taxon>
    </lineage>
</organism>
<dbReference type="InterPro" id="IPR024654">
    <property type="entry name" value="Calcineurin-like_PHP_lpxH"/>
</dbReference>
<name>A0A1U9LJI8_9PROT</name>
<dbReference type="Gene3D" id="3.60.21.10">
    <property type="match status" value="1"/>
</dbReference>
<evidence type="ECO:0000259" key="2">
    <source>
        <dbReference type="Pfam" id="PF12850"/>
    </source>
</evidence>
<evidence type="ECO:0000256" key="1">
    <source>
        <dbReference type="ARBA" id="ARBA00008950"/>
    </source>
</evidence>
<protein>
    <recommendedName>
        <fullName evidence="2">Calcineurin-like phosphoesterase domain-containing protein</fullName>
    </recommendedName>
</protein>
<dbReference type="AlphaFoldDB" id="A0A1U9LJI8"/>
<dbReference type="Proteomes" id="UP000189055">
    <property type="component" value="Plasmid pAC1084_1"/>
</dbReference>
<geneLocation type="plasmid" evidence="4">
    <name>pac1084_1</name>
</geneLocation>
<proteinExistence type="inferred from homology"/>
<gene>
    <name evidence="3" type="ORF">A0U91_16595</name>
</gene>
<evidence type="ECO:0000313" key="3">
    <source>
        <dbReference type="EMBL" id="AQT06625.1"/>
    </source>
</evidence>
<comment type="similarity">
    <text evidence="1">Belongs to the metallophosphoesterase superfamily. YfcE family.</text>
</comment>
<sequence>MHGKLVRKWNNEVQNDDHVIHVGDLILGSDVSILAELNGHIHVCTGNHDTHSTMNKALRAGYIASVQSYMGCYIAGKMYHFQHFPMEEWPHKDKGAILVHGHMHNRNPPTENSIDVGVDTPWANFAPIFVERIPSILQKYGPKASE</sequence>
<dbReference type="InterPro" id="IPR029052">
    <property type="entry name" value="Metallo-depent_PP-like"/>
</dbReference>
<evidence type="ECO:0000313" key="4">
    <source>
        <dbReference type="Proteomes" id="UP000189055"/>
    </source>
</evidence>
<dbReference type="EMBL" id="CP014688">
    <property type="protein sequence ID" value="AQT06625.1"/>
    <property type="molecule type" value="Genomic_DNA"/>
</dbReference>
<accession>A0A1U9LJI8</accession>